<dbReference type="GO" id="GO:0032259">
    <property type="term" value="P:methylation"/>
    <property type="evidence" value="ECO:0007669"/>
    <property type="project" value="UniProtKB-KW"/>
</dbReference>
<name>A0A4Q0YSC4_9GAMM</name>
<proteinExistence type="predicted"/>
<sequence>MNVAEMYDEVSGRYEELISDSKYIGPHWIEQKLQSNIHAYREFLDLGCATGPIGAVISNVVPEARIVGLDISSEMVELASKRGVYEQLYVHNLDEPIQPLITNKYDAVTALGFSEFLSKPEQMLKEINLVLKEGGRCFMSFQLHDPSNEKLPRNTYSGSVVHTAYTESEVQNMVQNSGLKLVSLESLCGYVSGRGYECHYIMIEARKI</sequence>
<evidence type="ECO:0000313" key="3">
    <source>
        <dbReference type="Proteomes" id="UP000290287"/>
    </source>
</evidence>
<protein>
    <submittedName>
        <fullName evidence="2">Methyltransferase</fullName>
    </submittedName>
</protein>
<dbReference type="Proteomes" id="UP000290287">
    <property type="component" value="Unassembled WGS sequence"/>
</dbReference>
<dbReference type="OrthoDB" id="323463at2"/>
<dbReference type="RefSeq" id="WP_129123568.1">
    <property type="nucleotide sequence ID" value="NZ_PEIB01000030.1"/>
</dbReference>
<dbReference type="SUPFAM" id="SSF53335">
    <property type="entry name" value="S-adenosyl-L-methionine-dependent methyltransferases"/>
    <property type="match status" value="1"/>
</dbReference>
<feature type="domain" description="Methyltransferase type 11" evidence="1">
    <location>
        <begin position="44"/>
        <end position="138"/>
    </location>
</feature>
<keyword evidence="3" id="KW-1185">Reference proteome</keyword>
<dbReference type="CDD" id="cd02440">
    <property type="entry name" value="AdoMet_MTases"/>
    <property type="match status" value="1"/>
</dbReference>
<dbReference type="PANTHER" id="PTHR43861:SF1">
    <property type="entry name" value="TRANS-ACONITATE 2-METHYLTRANSFERASE"/>
    <property type="match status" value="1"/>
</dbReference>
<dbReference type="GO" id="GO:0008757">
    <property type="term" value="F:S-adenosylmethionine-dependent methyltransferase activity"/>
    <property type="evidence" value="ECO:0007669"/>
    <property type="project" value="InterPro"/>
</dbReference>
<dbReference type="Gene3D" id="3.40.50.150">
    <property type="entry name" value="Vaccinia Virus protein VP39"/>
    <property type="match status" value="1"/>
</dbReference>
<evidence type="ECO:0000313" key="2">
    <source>
        <dbReference type="EMBL" id="RXJ71861.1"/>
    </source>
</evidence>
<comment type="caution">
    <text evidence="2">The sequence shown here is derived from an EMBL/GenBank/DDBJ whole genome shotgun (WGS) entry which is preliminary data.</text>
</comment>
<keyword evidence="2" id="KW-0489">Methyltransferase</keyword>
<dbReference type="InterPro" id="IPR029063">
    <property type="entry name" value="SAM-dependent_MTases_sf"/>
</dbReference>
<dbReference type="PANTHER" id="PTHR43861">
    <property type="entry name" value="TRANS-ACONITATE 2-METHYLTRANSFERASE-RELATED"/>
    <property type="match status" value="1"/>
</dbReference>
<reference evidence="2 3" key="1">
    <citation type="submission" date="2017-10" db="EMBL/GenBank/DDBJ databases">
        <title>Nyctiphanis sp. nov., isolated from the stomach of the euphausiid Nyctiphanes simplex (Hansen, 1911) in the Gulf of California.</title>
        <authorList>
            <person name="Gomez-Gil B."/>
            <person name="Aguilar-Mendez M."/>
            <person name="Lopez-Cortes A."/>
            <person name="Gomez-Gutierrez J."/>
            <person name="Roque A."/>
            <person name="Lang E."/>
            <person name="Gonzalez-Castillo A."/>
        </authorList>
    </citation>
    <scope>NUCLEOTIDE SEQUENCE [LARGE SCALE GENOMIC DNA]</scope>
    <source>
        <strain evidence="2 3">CAIM 600</strain>
    </source>
</reference>
<accession>A0A4Q0YSC4</accession>
<dbReference type="EMBL" id="PEIB01000030">
    <property type="protein sequence ID" value="RXJ71861.1"/>
    <property type="molecule type" value="Genomic_DNA"/>
</dbReference>
<dbReference type="InterPro" id="IPR013216">
    <property type="entry name" value="Methyltransf_11"/>
</dbReference>
<keyword evidence="2" id="KW-0808">Transferase</keyword>
<dbReference type="AlphaFoldDB" id="A0A4Q0YSC4"/>
<gene>
    <name evidence="2" type="ORF">CS022_19020</name>
</gene>
<organism evidence="2 3">
    <name type="scientific">Veronia nyctiphanis</name>
    <dbReference type="NCBI Taxonomy" id="1278244"/>
    <lineage>
        <taxon>Bacteria</taxon>
        <taxon>Pseudomonadati</taxon>
        <taxon>Pseudomonadota</taxon>
        <taxon>Gammaproteobacteria</taxon>
        <taxon>Vibrionales</taxon>
        <taxon>Vibrionaceae</taxon>
        <taxon>Veronia</taxon>
    </lineage>
</organism>
<evidence type="ECO:0000259" key="1">
    <source>
        <dbReference type="Pfam" id="PF08241"/>
    </source>
</evidence>
<dbReference type="Pfam" id="PF08241">
    <property type="entry name" value="Methyltransf_11"/>
    <property type="match status" value="1"/>
</dbReference>